<dbReference type="GO" id="GO:0008061">
    <property type="term" value="F:chitin binding"/>
    <property type="evidence" value="ECO:0007669"/>
    <property type="project" value="UniProtKB-KW"/>
</dbReference>
<dbReference type="InterPro" id="IPR052210">
    <property type="entry name" value="LysM1-like"/>
</dbReference>
<comment type="caution">
    <text evidence="5">The sequence shown here is derived from an EMBL/GenBank/DDBJ whole genome shotgun (WGS) entry which is preliminary data.</text>
</comment>
<evidence type="ECO:0000259" key="4">
    <source>
        <dbReference type="PROSITE" id="PS51782"/>
    </source>
</evidence>
<dbReference type="PANTHER" id="PTHR34997:SF1">
    <property type="entry name" value="PEPTIDOGLYCAN-BINDING LYSIN DOMAIN"/>
    <property type="match status" value="1"/>
</dbReference>
<dbReference type="Proteomes" id="UP001055172">
    <property type="component" value="Unassembled WGS sequence"/>
</dbReference>
<dbReference type="Gene3D" id="3.10.350.10">
    <property type="entry name" value="LysM domain"/>
    <property type="match status" value="1"/>
</dbReference>
<comment type="similarity">
    <text evidence="3">Belongs to the secreted LysM effector family.</text>
</comment>
<dbReference type="InterPro" id="IPR018392">
    <property type="entry name" value="LysM"/>
</dbReference>
<keyword evidence="2" id="KW-0843">Virulence</keyword>
<dbReference type="EMBL" id="BPPX01000058">
    <property type="protein sequence ID" value="GJC90661.1"/>
    <property type="molecule type" value="Genomic_DNA"/>
</dbReference>
<dbReference type="CDD" id="cd00118">
    <property type="entry name" value="LysM"/>
    <property type="match status" value="1"/>
</dbReference>
<keyword evidence="6" id="KW-1185">Reference proteome</keyword>
<proteinExistence type="inferred from homology"/>
<dbReference type="PANTHER" id="PTHR34997">
    <property type="entry name" value="AM15"/>
    <property type="match status" value="1"/>
</dbReference>
<evidence type="ECO:0000313" key="6">
    <source>
        <dbReference type="Proteomes" id="UP001055172"/>
    </source>
</evidence>
<evidence type="ECO:0000313" key="5">
    <source>
        <dbReference type="EMBL" id="GJC90661.1"/>
    </source>
</evidence>
<reference evidence="5 6" key="1">
    <citation type="submission" date="2021-07" db="EMBL/GenBank/DDBJ databases">
        <title>Genome data of Colletotrichum spaethianum.</title>
        <authorList>
            <person name="Utami Y.D."/>
            <person name="Hiruma K."/>
        </authorList>
    </citation>
    <scope>NUCLEOTIDE SEQUENCE [LARGE SCALE GENOMIC DNA]</scope>
    <source>
        <strain evidence="5 6">MAFF 242679</strain>
    </source>
</reference>
<accession>A0AA37H0A9</accession>
<evidence type="ECO:0000256" key="2">
    <source>
        <dbReference type="ARBA" id="ARBA00023026"/>
    </source>
</evidence>
<sequence>MQLETFQWHSSNMTEGCTASCEADINRWVSNVRLRCTGDEMKEMGNIIRPWSLPLIYQHKYQLGCMRGSASEWCWLESLKWQGSEIRQYDQDLCATGDPEFDADVCFEEGFNQYAIEADDVRLSNLYEKDLDSFGLLTIFLQLCSDCFLKIFHHRLLAPVLEKSEFTDYLVEQHGELETFCSTAMPLTTSSQDLFLRTMPIPTPTTTDSAPPVMTTCAGQLIEPNPTQLWCDKLSENYNVPTGDLIVLTGDWACGMTKAICAPPACPLKHVGFEQQWTCESLRALISTAENNVTAVEFASWNKRIVGTCDNVRGDQYICTGPPGGKYEFPPPVHAPTSASYYTTATPALPTHAGTTDGCGKYHDVRAGDTCYGIALRECRISCHWVCSLRLDELTDPRSITLEDFLELNPQIWTNCTNLWLDYSYCVAPVLVPPTTSMPSAVDPDLATVAHTMGDVSVGSVVSQVTLLIETSNPGGSGEGFCDADNCYSGGGSMQKL</sequence>
<keyword evidence="1" id="KW-0147">Chitin-binding</keyword>
<dbReference type="InterPro" id="IPR036779">
    <property type="entry name" value="LysM_dom_sf"/>
</dbReference>
<organism evidence="5 6">
    <name type="scientific">Colletotrichum liriopes</name>
    <dbReference type="NCBI Taxonomy" id="708192"/>
    <lineage>
        <taxon>Eukaryota</taxon>
        <taxon>Fungi</taxon>
        <taxon>Dikarya</taxon>
        <taxon>Ascomycota</taxon>
        <taxon>Pezizomycotina</taxon>
        <taxon>Sordariomycetes</taxon>
        <taxon>Hypocreomycetidae</taxon>
        <taxon>Glomerellales</taxon>
        <taxon>Glomerellaceae</taxon>
        <taxon>Colletotrichum</taxon>
        <taxon>Colletotrichum spaethianum species complex</taxon>
    </lineage>
</organism>
<protein>
    <submittedName>
        <fullName evidence="5">LysM domain-containing protein ARB_01155/01156</fullName>
    </submittedName>
</protein>
<evidence type="ECO:0000256" key="1">
    <source>
        <dbReference type="ARBA" id="ARBA00022669"/>
    </source>
</evidence>
<feature type="domain" description="LysM" evidence="4">
    <location>
        <begin position="361"/>
        <end position="427"/>
    </location>
</feature>
<evidence type="ECO:0000256" key="3">
    <source>
        <dbReference type="ARBA" id="ARBA00044955"/>
    </source>
</evidence>
<dbReference type="AlphaFoldDB" id="A0AA37H0A9"/>
<gene>
    <name evidence="5" type="ORF">ColLi_13499</name>
</gene>
<dbReference type="PROSITE" id="PS51782">
    <property type="entry name" value="LYSM"/>
    <property type="match status" value="1"/>
</dbReference>
<name>A0AA37H0A9_9PEZI</name>